<dbReference type="InterPro" id="IPR050061">
    <property type="entry name" value="MurCDEF_pg_biosynth"/>
</dbReference>
<dbReference type="Gene3D" id="3.40.1190.10">
    <property type="entry name" value="Mur-like, catalytic domain"/>
    <property type="match status" value="1"/>
</dbReference>
<gene>
    <name evidence="14" type="primary">murC</name>
    <name evidence="18" type="ORF">BN1180_04321</name>
</gene>
<dbReference type="InterPro" id="IPR013221">
    <property type="entry name" value="Mur_ligase_cen"/>
</dbReference>
<evidence type="ECO:0000259" key="15">
    <source>
        <dbReference type="Pfam" id="PF01225"/>
    </source>
</evidence>
<comment type="similarity">
    <text evidence="14">Belongs to the MurCDEF family.</text>
</comment>
<dbReference type="PANTHER" id="PTHR43445:SF3">
    <property type="entry name" value="UDP-N-ACETYLMURAMATE--L-ALANINE LIGASE"/>
    <property type="match status" value="1"/>
</dbReference>
<dbReference type="InterPro" id="IPR036565">
    <property type="entry name" value="Mur-like_cat_sf"/>
</dbReference>
<dbReference type="NCBIfam" id="TIGR01082">
    <property type="entry name" value="murC"/>
    <property type="match status" value="1"/>
</dbReference>
<dbReference type="Pfam" id="PF02875">
    <property type="entry name" value="Mur_ligase_C"/>
    <property type="match status" value="1"/>
</dbReference>
<evidence type="ECO:0000256" key="11">
    <source>
        <dbReference type="ARBA" id="ARBA00023306"/>
    </source>
</evidence>
<evidence type="ECO:0000259" key="17">
    <source>
        <dbReference type="Pfam" id="PF08245"/>
    </source>
</evidence>
<dbReference type="PANTHER" id="PTHR43445">
    <property type="entry name" value="UDP-N-ACETYLMURAMATE--L-ALANINE LIGASE-RELATED"/>
    <property type="match status" value="1"/>
</dbReference>
<dbReference type="InterPro" id="IPR036615">
    <property type="entry name" value="Mur_ligase_C_dom_sf"/>
</dbReference>
<evidence type="ECO:0000256" key="2">
    <source>
        <dbReference type="ARBA" id="ARBA00004752"/>
    </source>
</evidence>
<dbReference type="InterPro" id="IPR000713">
    <property type="entry name" value="Mur_ligase_N"/>
</dbReference>
<dbReference type="InterPro" id="IPR004101">
    <property type="entry name" value="Mur_ligase_C"/>
</dbReference>
<keyword evidence="7 14" id="KW-0547">Nucleotide-binding</keyword>
<dbReference type="EC" id="6.3.2.8" evidence="3 14"/>
<keyword evidence="12 14" id="KW-0961">Cell wall biogenesis/degradation</keyword>
<dbReference type="AlphaFoldDB" id="A0AAN2PL00"/>
<evidence type="ECO:0000256" key="12">
    <source>
        <dbReference type="ARBA" id="ARBA00023316"/>
    </source>
</evidence>
<dbReference type="Proteomes" id="UP000182110">
    <property type="component" value="Unassembled WGS sequence"/>
</dbReference>
<organism evidence="18 19">
    <name type="scientific">Peribacillus simplex</name>
    <dbReference type="NCBI Taxonomy" id="1478"/>
    <lineage>
        <taxon>Bacteria</taxon>
        <taxon>Bacillati</taxon>
        <taxon>Bacillota</taxon>
        <taxon>Bacilli</taxon>
        <taxon>Bacillales</taxon>
        <taxon>Bacillaceae</taxon>
        <taxon>Peribacillus</taxon>
    </lineage>
</organism>
<dbReference type="GO" id="GO:0008360">
    <property type="term" value="P:regulation of cell shape"/>
    <property type="evidence" value="ECO:0007669"/>
    <property type="project" value="UniProtKB-KW"/>
</dbReference>
<evidence type="ECO:0000256" key="7">
    <source>
        <dbReference type="ARBA" id="ARBA00022741"/>
    </source>
</evidence>
<keyword evidence="4 14" id="KW-0963">Cytoplasm</keyword>
<evidence type="ECO:0000313" key="19">
    <source>
        <dbReference type="Proteomes" id="UP000182110"/>
    </source>
</evidence>
<dbReference type="EMBL" id="CCXW01000001">
    <property type="protein sequence ID" value="CEG34126.1"/>
    <property type="molecule type" value="Genomic_DNA"/>
</dbReference>
<dbReference type="Gene3D" id="3.90.190.20">
    <property type="entry name" value="Mur ligase, C-terminal domain"/>
    <property type="match status" value="1"/>
</dbReference>
<keyword evidence="10 14" id="KW-0573">Peptidoglycan synthesis</keyword>
<dbReference type="Pfam" id="PF01225">
    <property type="entry name" value="Mur_ligase"/>
    <property type="match status" value="1"/>
</dbReference>
<dbReference type="SUPFAM" id="SSF53244">
    <property type="entry name" value="MurD-like peptide ligases, peptide-binding domain"/>
    <property type="match status" value="1"/>
</dbReference>
<comment type="subcellular location">
    <subcellularLocation>
        <location evidence="1 14">Cytoplasm</location>
    </subcellularLocation>
</comment>
<sequence>MIENKSLKTYEEIALLTSLVMEKQIKDDVIYCHTGRRLVEVRFMTAYHFVGIKGSGMSALAQILHDMNIEVQGSDYEKEFFTQLALEKAGIKILPFNEENIQPGMTIIAGNAFPDSHPEILKAKELDLPIIRYHRFLGDFMKNFISVAVTGAHGKTSTTGLLAHVMGGAKPTSFLIGDGTGKGIVNSDYFVFEACEYRRHFLSYYPDYAIMTNIDFDHPDYYANVEDVFEAFQTMALQVNKGIIACGDDEHLPHIQAKVPVIFYGFAEGNDFQAKNVSVTPDGTTFDVHVRNNYYDTFTIPTFGKHNVLNALGVIALCKYENLDTEAVKAQLRTFGGVKRRFSEKEIGSQIIIDDYAHHPTEISATVDSARQKYPEREVVAVFQPHTFSRTQAFLDEFADSLNLADKVYLCEIFGSAREHQGKLSIEDLQDKIPGAELITENTTSILQNHDNSVVLFMGAGDIQKFQAAYEHSLQVK</sequence>
<evidence type="ECO:0000256" key="6">
    <source>
        <dbReference type="ARBA" id="ARBA00022618"/>
    </source>
</evidence>
<dbReference type="GO" id="GO:0071555">
    <property type="term" value="P:cell wall organization"/>
    <property type="evidence" value="ECO:0007669"/>
    <property type="project" value="UniProtKB-KW"/>
</dbReference>
<feature type="domain" description="Mur ligase central" evidence="17">
    <location>
        <begin position="149"/>
        <end position="317"/>
    </location>
</feature>
<evidence type="ECO:0000256" key="13">
    <source>
        <dbReference type="ARBA" id="ARBA00047833"/>
    </source>
</evidence>
<dbReference type="SUPFAM" id="SSF53623">
    <property type="entry name" value="MurD-like peptide ligases, catalytic domain"/>
    <property type="match status" value="1"/>
</dbReference>
<evidence type="ECO:0000256" key="8">
    <source>
        <dbReference type="ARBA" id="ARBA00022840"/>
    </source>
</evidence>
<feature type="binding site" evidence="14">
    <location>
        <begin position="151"/>
        <end position="157"/>
    </location>
    <ligand>
        <name>ATP</name>
        <dbReference type="ChEBI" id="CHEBI:30616"/>
    </ligand>
</feature>
<evidence type="ECO:0000256" key="14">
    <source>
        <dbReference type="HAMAP-Rule" id="MF_00046"/>
    </source>
</evidence>
<keyword evidence="9 14" id="KW-0133">Cell shape</keyword>
<name>A0AAN2PL00_9BACI</name>
<reference evidence="18 19" key="1">
    <citation type="journal article" date="2014" name="Genome Announc.">
        <title>Genome Sequence of Bacillus simplex Strain P558, Isolated from a Human Fecal Sample.</title>
        <authorList>
            <person name="Croce O."/>
            <person name="Hugon P."/>
            <person name="Lagier J.C."/>
            <person name="Bibi F."/>
            <person name="Robert C."/>
            <person name="Azhar E.I."/>
            <person name="Raoult D."/>
            <person name="Fournier P.E."/>
        </authorList>
    </citation>
    <scope>NUCLEOTIDE SEQUENCE [LARGE SCALE GENOMIC DNA]</scope>
    <source>
        <strain evidence="18 19">P558</strain>
    </source>
</reference>
<dbReference type="GO" id="GO:0005524">
    <property type="term" value="F:ATP binding"/>
    <property type="evidence" value="ECO:0007669"/>
    <property type="project" value="UniProtKB-UniRule"/>
</dbReference>
<keyword evidence="5 14" id="KW-0436">Ligase</keyword>
<feature type="domain" description="Mur ligase N-terminal catalytic" evidence="15">
    <location>
        <begin position="47"/>
        <end position="144"/>
    </location>
</feature>
<comment type="pathway">
    <text evidence="2 14">Cell wall biogenesis; peptidoglycan biosynthesis.</text>
</comment>
<evidence type="ECO:0000256" key="5">
    <source>
        <dbReference type="ARBA" id="ARBA00022598"/>
    </source>
</evidence>
<evidence type="ECO:0000256" key="9">
    <source>
        <dbReference type="ARBA" id="ARBA00022960"/>
    </source>
</evidence>
<comment type="function">
    <text evidence="14">Cell wall formation.</text>
</comment>
<dbReference type="GO" id="GO:0009252">
    <property type="term" value="P:peptidoglycan biosynthetic process"/>
    <property type="evidence" value="ECO:0007669"/>
    <property type="project" value="UniProtKB-UniRule"/>
</dbReference>
<keyword evidence="19" id="KW-1185">Reference proteome</keyword>
<keyword evidence="8 14" id="KW-0067">ATP-binding</keyword>
<evidence type="ECO:0000256" key="1">
    <source>
        <dbReference type="ARBA" id="ARBA00004496"/>
    </source>
</evidence>
<dbReference type="InterPro" id="IPR005758">
    <property type="entry name" value="UDP-N-AcMur_Ala_ligase_MurC"/>
</dbReference>
<dbReference type="GO" id="GO:0051301">
    <property type="term" value="P:cell division"/>
    <property type="evidence" value="ECO:0007669"/>
    <property type="project" value="UniProtKB-KW"/>
</dbReference>
<dbReference type="GO" id="GO:0008763">
    <property type="term" value="F:UDP-N-acetylmuramate-L-alanine ligase activity"/>
    <property type="evidence" value="ECO:0007669"/>
    <property type="project" value="UniProtKB-UniRule"/>
</dbReference>
<dbReference type="GO" id="GO:0005737">
    <property type="term" value="C:cytoplasm"/>
    <property type="evidence" value="ECO:0007669"/>
    <property type="project" value="UniProtKB-SubCell"/>
</dbReference>
<proteinExistence type="inferred from homology"/>
<comment type="caution">
    <text evidence="18">The sequence shown here is derived from an EMBL/GenBank/DDBJ whole genome shotgun (WGS) entry which is preliminary data.</text>
</comment>
<evidence type="ECO:0000259" key="16">
    <source>
        <dbReference type="Pfam" id="PF02875"/>
    </source>
</evidence>
<protein>
    <recommendedName>
        <fullName evidence="3 14">UDP-N-acetylmuramate--L-alanine ligase</fullName>
        <ecNumber evidence="3 14">6.3.2.8</ecNumber>
    </recommendedName>
    <alternativeName>
        <fullName evidence="14">UDP-N-acetylmuramoyl-L-alanine synthetase</fullName>
    </alternativeName>
</protein>
<evidence type="ECO:0000256" key="10">
    <source>
        <dbReference type="ARBA" id="ARBA00022984"/>
    </source>
</evidence>
<evidence type="ECO:0000256" key="3">
    <source>
        <dbReference type="ARBA" id="ARBA00012211"/>
    </source>
</evidence>
<evidence type="ECO:0000313" key="18">
    <source>
        <dbReference type="EMBL" id="CEG34126.1"/>
    </source>
</evidence>
<dbReference type="HAMAP" id="MF_00046">
    <property type="entry name" value="MurC"/>
    <property type="match status" value="1"/>
</dbReference>
<feature type="domain" description="Mur ligase C-terminal" evidence="16">
    <location>
        <begin position="341"/>
        <end position="461"/>
    </location>
</feature>
<accession>A0AAN2PL00</accession>
<evidence type="ECO:0000256" key="4">
    <source>
        <dbReference type="ARBA" id="ARBA00022490"/>
    </source>
</evidence>
<comment type="catalytic activity">
    <reaction evidence="13 14">
        <text>UDP-N-acetyl-alpha-D-muramate + L-alanine + ATP = UDP-N-acetyl-alpha-D-muramoyl-L-alanine + ADP + phosphate + H(+)</text>
        <dbReference type="Rhea" id="RHEA:23372"/>
        <dbReference type="ChEBI" id="CHEBI:15378"/>
        <dbReference type="ChEBI" id="CHEBI:30616"/>
        <dbReference type="ChEBI" id="CHEBI:43474"/>
        <dbReference type="ChEBI" id="CHEBI:57972"/>
        <dbReference type="ChEBI" id="CHEBI:70757"/>
        <dbReference type="ChEBI" id="CHEBI:83898"/>
        <dbReference type="ChEBI" id="CHEBI:456216"/>
        <dbReference type="EC" id="6.3.2.8"/>
    </reaction>
</comment>
<dbReference type="SUPFAM" id="SSF51984">
    <property type="entry name" value="MurCD N-terminal domain"/>
    <property type="match status" value="1"/>
</dbReference>
<keyword evidence="11 14" id="KW-0131">Cell cycle</keyword>
<dbReference type="Gene3D" id="3.40.50.720">
    <property type="entry name" value="NAD(P)-binding Rossmann-like Domain"/>
    <property type="match status" value="1"/>
</dbReference>
<keyword evidence="6 14" id="KW-0132">Cell division</keyword>
<dbReference type="Pfam" id="PF08245">
    <property type="entry name" value="Mur_ligase_M"/>
    <property type="match status" value="1"/>
</dbReference>